<dbReference type="InterPro" id="IPR050351">
    <property type="entry name" value="BphY/WalK/GraS-like"/>
</dbReference>
<accession>A0A645IL70</accession>
<dbReference type="PANTHER" id="PTHR45453">
    <property type="entry name" value="PHOSPHATE REGULON SENSOR PROTEIN PHOR"/>
    <property type="match status" value="1"/>
</dbReference>
<dbReference type="GO" id="GO:0004721">
    <property type="term" value="F:phosphoprotein phosphatase activity"/>
    <property type="evidence" value="ECO:0007669"/>
    <property type="project" value="TreeGrafter"/>
</dbReference>
<dbReference type="EC" id="2.7.13.3" evidence="2"/>
<dbReference type="GO" id="GO:0000155">
    <property type="term" value="F:phosphorelay sensor kinase activity"/>
    <property type="evidence" value="ECO:0007669"/>
    <property type="project" value="TreeGrafter"/>
</dbReference>
<dbReference type="PANTHER" id="PTHR45453:SF1">
    <property type="entry name" value="PHOSPHATE REGULON SENSOR PROTEIN PHOR"/>
    <property type="match status" value="1"/>
</dbReference>
<evidence type="ECO:0000256" key="2">
    <source>
        <dbReference type="ARBA" id="ARBA00012438"/>
    </source>
</evidence>
<dbReference type="FunFam" id="3.30.565.10:FF:000006">
    <property type="entry name" value="Sensor histidine kinase WalK"/>
    <property type="match status" value="1"/>
</dbReference>
<sequence length="137" mass="15355">MLSTEAAARKIKLSLEGDDVYVWGVRRMLYEIIYNLCDNAVKYNVENDKVDVSLLNEADGVILTVSDTGIGIPKEQQSRVFERFYRVDKSHSRETGGTGLGLSIVKHAAKYHDADITLESEAGKGTKISIKFPKQYR</sequence>
<name>A0A645IL70_9ZZZZ</name>
<evidence type="ECO:0000256" key="5">
    <source>
        <dbReference type="ARBA" id="ARBA00022777"/>
    </source>
</evidence>
<evidence type="ECO:0000313" key="8">
    <source>
        <dbReference type="EMBL" id="MPN49064.1"/>
    </source>
</evidence>
<proteinExistence type="predicted"/>
<evidence type="ECO:0000259" key="7">
    <source>
        <dbReference type="PROSITE" id="PS50109"/>
    </source>
</evidence>
<keyword evidence="5 8" id="KW-0418">Kinase</keyword>
<dbReference type="Gene3D" id="3.30.565.10">
    <property type="entry name" value="Histidine kinase-like ATPase, C-terminal domain"/>
    <property type="match status" value="1"/>
</dbReference>
<gene>
    <name evidence="8" type="primary">senX3_11</name>
    <name evidence="8" type="ORF">SDC9_196677</name>
</gene>
<keyword evidence="6" id="KW-0902">Two-component regulatory system</keyword>
<dbReference type="EMBL" id="VSSQ01111966">
    <property type="protein sequence ID" value="MPN49064.1"/>
    <property type="molecule type" value="Genomic_DNA"/>
</dbReference>
<dbReference type="InterPro" id="IPR005467">
    <property type="entry name" value="His_kinase_dom"/>
</dbReference>
<evidence type="ECO:0000256" key="4">
    <source>
        <dbReference type="ARBA" id="ARBA00022679"/>
    </source>
</evidence>
<organism evidence="8">
    <name type="scientific">bioreactor metagenome</name>
    <dbReference type="NCBI Taxonomy" id="1076179"/>
    <lineage>
        <taxon>unclassified sequences</taxon>
        <taxon>metagenomes</taxon>
        <taxon>ecological metagenomes</taxon>
    </lineage>
</organism>
<dbReference type="InterPro" id="IPR003594">
    <property type="entry name" value="HATPase_dom"/>
</dbReference>
<keyword evidence="3" id="KW-0597">Phosphoprotein</keyword>
<feature type="domain" description="Histidine kinase" evidence="7">
    <location>
        <begin position="1"/>
        <end position="136"/>
    </location>
</feature>
<evidence type="ECO:0000256" key="1">
    <source>
        <dbReference type="ARBA" id="ARBA00000085"/>
    </source>
</evidence>
<dbReference type="PROSITE" id="PS50109">
    <property type="entry name" value="HIS_KIN"/>
    <property type="match status" value="1"/>
</dbReference>
<evidence type="ECO:0000256" key="3">
    <source>
        <dbReference type="ARBA" id="ARBA00022553"/>
    </source>
</evidence>
<dbReference type="AlphaFoldDB" id="A0A645IL70"/>
<protein>
    <recommendedName>
        <fullName evidence="2">histidine kinase</fullName>
        <ecNumber evidence="2">2.7.13.3</ecNumber>
    </recommendedName>
</protein>
<dbReference type="InterPro" id="IPR036890">
    <property type="entry name" value="HATPase_C_sf"/>
</dbReference>
<reference evidence="8" key="1">
    <citation type="submission" date="2019-08" db="EMBL/GenBank/DDBJ databases">
        <authorList>
            <person name="Kucharzyk K."/>
            <person name="Murdoch R.W."/>
            <person name="Higgins S."/>
            <person name="Loffler F."/>
        </authorList>
    </citation>
    <scope>NUCLEOTIDE SEQUENCE</scope>
</reference>
<comment type="caution">
    <text evidence="8">The sequence shown here is derived from an EMBL/GenBank/DDBJ whole genome shotgun (WGS) entry which is preliminary data.</text>
</comment>
<comment type="catalytic activity">
    <reaction evidence="1">
        <text>ATP + protein L-histidine = ADP + protein N-phospho-L-histidine.</text>
        <dbReference type="EC" id="2.7.13.3"/>
    </reaction>
</comment>
<dbReference type="Pfam" id="PF02518">
    <property type="entry name" value="HATPase_c"/>
    <property type="match status" value="1"/>
</dbReference>
<evidence type="ECO:0000256" key="6">
    <source>
        <dbReference type="ARBA" id="ARBA00023012"/>
    </source>
</evidence>
<dbReference type="InterPro" id="IPR004358">
    <property type="entry name" value="Sig_transdc_His_kin-like_C"/>
</dbReference>
<dbReference type="GO" id="GO:0016036">
    <property type="term" value="P:cellular response to phosphate starvation"/>
    <property type="evidence" value="ECO:0007669"/>
    <property type="project" value="TreeGrafter"/>
</dbReference>
<dbReference type="SUPFAM" id="SSF55874">
    <property type="entry name" value="ATPase domain of HSP90 chaperone/DNA topoisomerase II/histidine kinase"/>
    <property type="match status" value="1"/>
</dbReference>
<dbReference type="PRINTS" id="PR00344">
    <property type="entry name" value="BCTRLSENSOR"/>
</dbReference>
<dbReference type="CDD" id="cd00075">
    <property type="entry name" value="HATPase"/>
    <property type="match status" value="1"/>
</dbReference>
<keyword evidence="4 8" id="KW-0808">Transferase</keyword>
<dbReference type="SMART" id="SM00387">
    <property type="entry name" value="HATPase_c"/>
    <property type="match status" value="1"/>
</dbReference>
<dbReference type="GO" id="GO:0005886">
    <property type="term" value="C:plasma membrane"/>
    <property type="evidence" value="ECO:0007669"/>
    <property type="project" value="TreeGrafter"/>
</dbReference>